<evidence type="ECO:0000313" key="1">
    <source>
        <dbReference type="EMBL" id="CAE8629282.1"/>
    </source>
</evidence>
<sequence length="142" mass="15663">MNSSSYSPWHTKSLSRRPLSIWPYEIFIRKASSTSSNFPFVKSYASWLSSRGLQSRLNCSLLRDNNVASCIKIKPSCILVEDILLLRESMAWLSVPAEILVTAEPPVSQAMSKAWMATVVPNSSAEMLAQLDPSPSLNSQGA</sequence>
<dbReference type="EMBL" id="CAJNNW010000588">
    <property type="protein sequence ID" value="CAE8629282.1"/>
    <property type="molecule type" value="Genomic_DNA"/>
</dbReference>
<comment type="caution">
    <text evidence="1">The sequence shown here is derived from an EMBL/GenBank/DDBJ whole genome shotgun (WGS) entry which is preliminary data.</text>
</comment>
<proteinExistence type="predicted"/>
<organism evidence="1 2">
    <name type="scientific">Polarella glacialis</name>
    <name type="common">Dinoflagellate</name>
    <dbReference type="NCBI Taxonomy" id="89957"/>
    <lineage>
        <taxon>Eukaryota</taxon>
        <taxon>Sar</taxon>
        <taxon>Alveolata</taxon>
        <taxon>Dinophyceae</taxon>
        <taxon>Suessiales</taxon>
        <taxon>Suessiaceae</taxon>
        <taxon>Polarella</taxon>
    </lineage>
</organism>
<dbReference type="Proteomes" id="UP000626109">
    <property type="component" value="Unassembled WGS sequence"/>
</dbReference>
<protein>
    <submittedName>
        <fullName evidence="1">Uncharacterized protein</fullName>
    </submittedName>
</protein>
<name>A0A813GUN2_POLGL</name>
<gene>
    <name evidence="1" type="ORF">PGLA2088_LOCUS826</name>
</gene>
<evidence type="ECO:0000313" key="2">
    <source>
        <dbReference type="Proteomes" id="UP000626109"/>
    </source>
</evidence>
<dbReference type="AlphaFoldDB" id="A0A813GUN2"/>
<accession>A0A813GUN2</accession>
<reference evidence="1" key="1">
    <citation type="submission" date="2021-02" db="EMBL/GenBank/DDBJ databases">
        <authorList>
            <person name="Dougan E. K."/>
            <person name="Rhodes N."/>
            <person name="Thang M."/>
            <person name="Chan C."/>
        </authorList>
    </citation>
    <scope>NUCLEOTIDE SEQUENCE</scope>
</reference>